<keyword evidence="1" id="KW-0805">Transcription regulation</keyword>
<accession>W4QH49</accession>
<dbReference type="GO" id="GO:0003677">
    <property type="term" value="F:DNA binding"/>
    <property type="evidence" value="ECO:0007669"/>
    <property type="project" value="UniProtKB-KW"/>
</dbReference>
<dbReference type="Proteomes" id="UP000018895">
    <property type="component" value="Unassembled WGS sequence"/>
</dbReference>
<organism evidence="4 5">
    <name type="scientific">Halalkalibacter hemicellulosilyticusJCM 9152</name>
    <dbReference type="NCBI Taxonomy" id="1236971"/>
    <lineage>
        <taxon>Bacteria</taxon>
        <taxon>Bacillati</taxon>
        <taxon>Bacillota</taxon>
        <taxon>Bacilli</taxon>
        <taxon>Bacillales</taxon>
        <taxon>Bacillaceae</taxon>
        <taxon>Halalkalibacter</taxon>
    </lineage>
</organism>
<comment type="caution">
    <text evidence="4">The sequence shown here is derived from an EMBL/GenBank/DDBJ whole genome shotgun (WGS) entry which is preliminary data.</text>
</comment>
<dbReference type="STRING" id="1236971.JCM9152_2882"/>
<dbReference type="AlphaFoldDB" id="W4QH49"/>
<gene>
    <name evidence="4" type="ORF">JCM9152_2882</name>
</gene>
<evidence type="ECO:0000256" key="1">
    <source>
        <dbReference type="ARBA" id="ARBA00023015"/>
    </source>
</evidence>
<evidence type="ECO:0000256" key="2">
    <source>
        <dbReference type="ARBA" id="ARBA00023125"/>
    </source>
</evidence>
<name>W4QH49_9BACI</name>
<reference evidence="4" key="1">
    <citation type="journal article" date="2014" name="Genome Announc.">
        <title>Draft Genome Sequences of Three Alkaliphilic Bacillus Strains, Bacillus wakoensis JCM 9140T, Bacillus akibai JCM 9157T, and Bacillus hemicellulosilyticus JCM 9152T.</title>
        <authorList>
            <person name="Yuki M."/>
            <person name="Oshima K."/>
            <person name="Suda W."/>
            <person name="Oshida Y."/>
            <person name="Kitamura K."/>
            <person name="Iida T."/>
            <person name="Hattori M."/>
            <person name="Ohkuma M."/>
        </authorList>
    </citation>
    <scope>NUCLEOTIDE SEQUENCE [LARGE SCALE GENOMIC DNA]</scope>
    <source>
        <strain evidence="4">JCM 9152</strain>
    </source>
</reference>
<dbReference type="EMBL" id="BAUU01000019">
    <property type="protein sequence ID" value="GAE31415.1"/>
    <property type="molecule type" value="Genomic_DNA"/>
</dbReference>
<keyword evidence="5" id="KW-1185">Reference proteome</keyword>
<sequence>MISGTNNKEMLKVIDGFFDKIIRFSIVNYIRTPHQSHYSANEMNQQLVDALAKQDFEQIKQLLHTYYEKVKRRFG</sequence>
<evidence type="ECO:0000256" key="3">
    <source>
        <dbReference type="ARBA" id="ARBA00023163"/>
    </source>
</evidence>
<protein>
    <submittedName>
        <fullName evidence="4">Uncharacterized protein</fullName>
    </submittedName>
</protein>
<keyword evidence="3" id="KW-0804">Transcription</keyword>
<evidence type="ECO:0000313" key="4">
    <source>
        <dbReference type="EMBL" id="GAE31415.1"/>
    </source>
</evidence>
<keyword evidence="2" id="KW-0238">DNA-binding</keyword>
<dbReference type="InterPro" id="IPR008920">
    <property type="entry name" value="TF_FadR/GntR_C"/>
</dbReference>
<dbReference type="SUPFAM" id="SSF48008">
    <property type="entry name" value="GntR ligand-binding domain-like"/>
    <property type="match status" value="1"/>
</dbReference>
<proteinExistence type="predicted"/>
<evidence type="ECO:0000313" key="5">
    <source>
        <dbReference type="Proteomes" id="UP000018895"/>
    </source>
</evidence>